<name>A0ABW2PYF2_9BACL</name>
<dbReference type="PROSITE" id="PS50846">
    <property type="entry name" value="HMA_2"/>
    <property type="match status" value="1"/>
</dbReference>
<dbReference type="InterPro" id="IPR006122">
    <property type="entry name" value="HMA_Cu_ion-bd"/>
</dbReference>
<dbReference type="InterPro" id="IPR017969">
    <property type="entry name" value="Heavy-metal-associated_CS"/>
</dbReference>
<organism evidence="8 9">
    <name type="scientific">Scopulibacillus cellulosilyticus</name>
    <dbReference type="NCBI Taxonomy" id="2665665"/>
    <lineage>
        <taxon>Bacteria</taxon>
        <taxon>Bacillati</taxon>
        <taxon>Bacillota</taxon>
        <taxon>Bacilli</taxon>
        <taxon>Bacillales</taxon>
        <taxon>Sporolactobacillaceae</taxon>
        <taxon>Scopulibacillus</taxon>
    </lineage>
</organism>
<dbReference type="Gene3D" id="3.30.70.100">
    <property type="match status" value="1"/>
</dbReference>
<dbReference type="SUPFAM" id="SSF55008">
    <property type="entry name" value="HMA, heavy metal-associated domain"/>
    <property type="match status" value="1"/>
</dbReference>
<dbReference type="PANTHER" id="PTHR46594:SF4">
    <property type="entry name" value="P-TYPE CATION-TRANSPORTING ATPASE"/>
    <property type="match status" value="1"/>
</dbReference>
<accession>A0ABW2PYF2</accession>
<reference evidence="9" key="1">
    <citation type="journal article" date="2019" name="Int. J. Syst. Evol. Microbiol.">
        <title>The Global Catalogue of Microorganisms (GCM) 10K type strain sequencing project: providing services to taxonomists for standard genome sequencing and annotation.</title>
        <authorList>
            <consortium name="The Broad Institute Genomics Platform"/>
            <consortium name="The Broad Institute Genome Sequencing Center for Infectious Disease"/>
            <person name="Wu L."/>
            <person name="Ma J."/>
        </authorList>
    </citation>
    <scope>NUCLEOTIDE SEQUENCE [LARGE SCALE GENOMIC DNA]</scope>
    <source>
        <strain evidence="9">CGMCC 1.16305</strain>
    </source>
</reference>
<comment type="subcellular location">
    <subcellularLocation>
        <location evidence="1">Cytoplasm</location>
    </subcellularLocation>
</comment>
<dbReference type="EMBL" id="JBHTCO010000019">
    <property type="protein sequence ID" value="MFC7394194.1"/>
    <property type="molecule type" value="Genomic_DNA"/>
</dbReference>
<evidence type="ECO:0000256" key="5">
    <source>
        <dbReference type="ARBA" id="ARBA00023008"/>
    </source>
</evidence>
<keyword evidence="6" id="KW-0143">Chaperone</keyword>
<keyword evidence="3" id="KW-0963">Cytoplasm</keyword>
<keyword evidence="4" id="KW-0479">Metal-binding</keyword>
<dbReference type="Pfam" id="PF00403">
    <property type="entry name" value="HMA"/>
    <property type="match status" value="1"/>
</dbReference>
<evidence type="ECO:0000313" key="9">
    <source>
        <dbReference type="Proteomes" id="UP001596505"/>
    </source>
</evidence>
<dbReference type="NCBIfam" id="NF033795">
    <property type="entry name" value="chaper_CopZ_Bs"/>
    <property type="match status" value="1"/>
</dbReference>
<dbReference type="CDD" id="cd00371">
    <property type="entry name" value="HMA"/>
    <property type="match status" value="1"/>
</dbReference>
<evidence type="ECO:0000256" key="2">
    <source>
        <dbReference type="ARBA" id="ARBA00015313"/>
    </source>
</evidence>
<dbReference type="Proteomes" id="UP001596505">
    <property type="component" value="Unassembled WGS sequence"/>
</dbReference>
<evidence type="ECO:0000256" key="1">
    <source>
        <dbReference type="ARBA" id="ARBA00004496"/>
    </source>
</evidence>
<dbReference type="PANTHER" id="PTHR46594">
    <property type="entry name" value="P-TYPE CATION-TRANSPORTING ATPASE"/>
    <property type="match status" value="1"/>
</dbReference>
<dbReference type="PRINTS" id="PR00942">
    <property type="entry name" value="CUATPASEI"/>
</dbReference>
<comment type="caution">
    <text evidence="8">The sequence shown here is derived from an EMBL/GenBank/DDBJ whole genome shotgun (WGS) entry which is preliminary data.</text>
</comment>
<evidence type="ECO:0000313" key="8">
    <source>
        <dbReference type="EMBL" id="MFC7394194.1"/>
    </source>
</evidence>
<dbReference type="PROSITE" id="PS01047">
    <property type="entry name" value="HMA_1"/>
    <property type="match status" value="1"/>
</dbReference>
<evidence type="ECO:0000256" key="6">
    <source>
        <dbReference type="ARBA" id="ARBA00023186"/>
    </source>
</evidence>
<proteinExistence type="predicted"/>
<keyword evidence="9" id="KW-1185">Reference proteome</keyword>
<evidence type="ECO:0000256" key="3">
    <source>
        <dbReference type="ARBA" id="ARBA00022490"/>
    </source>
</evidence>
<protein>
    <recommendedName>
        <fullName evidence="2">Copper chaperone CopZ</fullName>
    </recommendedName>
</protein>
<dbReference type="RefSeq" id="WP_380967295.1">
    <property type="nucleotide sequence ID" value="NZ_JBHTCO010000019.1"/>
</dbReference>
<dbReference type="InterPro" id="IPR006121">
    <property type="entry name" value="HMA_dom"/>
</dbReference>
<gene>
    <name evidence="8" type="primary">copZ</name>
    <name evidence="8" type="ORF">ACFQRG_14655</name>
</gene>
<dbReference type="InterPro" id="IPR036163">
    <property type="entry name" value="HMA_dom_sf"/>
</dbReference>
<dbReference type="NCBIfam" id="TIGR00003">
    <property type="entry name" value="copper ion binding protein"/>
    <property type="match status" value="1"/>
</dbReference>
<evidence type="ECO:0000259" key="7">
    <source>
        <dbReference type="PROSITE" id="PS50846"/>
    </source>
</evidence>
<evidence type="ECO:0000256" key="4">
    <source>
        <dbReference type="ARBA" id="ARBA00022723"/>
    </source>
</evidence>
<sequence length="68" mass="7296">MSDKTLKVQGMSCGHCVNAIEGSVGKLNGVKSVEVHLDKGEVDVTFDPETVSLREITDTIEDQGYDVA</sequence>
<keyword evidence="5" id="KW-0186">Copper</keyword>
<dbReference type="InterPro" id="IPR049740">
    <property type="entry name" value="CopZ"/>
</dbReference>
<feature type="domain" description="HMA" evidence="7">
    <location>
        <begin position="2"/>
        <end position="68"/>
    </location>
</feature>